<gene>
    <name evidence="4 6" type="primary">rplU</name>
    <name evidence="6" type="ORF">J3U87_12465</name>
</gene>
<keyword evidence="7" id="KW-1185">Reference proteome</keyword>
<keyword evidence="3 4" id="KW-0687">Ribonucleoprotein</keyword>
<dbReference type="InterPro" id="IPR028909">
    <property type="entry name" value="bL21-like"/>
</dbReference>
<keyword evidence="4 5" id="KW-0699">rRNA-binding</keyword>
<dbReference type="SUPFAM" id="SSF141091">
    <property type="entry name" value="L21p-like"/>
    <property type="match status" value="1"/>
</dbReference>
<dbReference type="GO" id="GO:1990904">
    <property type="term" value="C:ribonucleoprotein complex"/>
    <property type="evidence" value="ECO:0007669"/>
    <property type="project" value="UniProtKB-KW"/>
</dbReference>
<dbReference type="GO" id="GO:0005737">
    <property type="term" value="C:cytoplasm"/>
    <property type="evidence" value="ECO:0007669"/>
    <property type="project" value="UniProtKB-ARBA"/>
</dbReference>
<organism evidence="6 7">
    <name type="scientific">Sulfidibacter corallicola</name>
    <dbReference type="NCBI Taxonomy" id="2818388"/>
    <lineage>
        <taxon>Bacteria</taxon>
        <taxon>Pseudomonadati</taxon>
        <taxon>Acidobacteriota</taxon>
        <taxon>Holophagae</taxon>
        <taxon>Acanthopleuribacterales</taxon>
        <taxon>Acanthopleuribacteraceae</taxon>
        <taxon>Sulfidibacter</taxon>
    </lineage>
</organism>
<name>A0A8A4TUR6_SULCO</name>
<proteinExistence type="inferred from homology"/>
<sequence>MQPYAVIKTGGKQYTVSEGDELRIEIIPGISEGDTVELTALAASNGTDMSVGTPELSTKVKATVLRAERGDKVTVFKKKKTTTYRRTRGHRQNYFAIRIDSIPEN</sequence>
<comment type="function">
    <text evidence="4 5">This protein binds to 23S rRNA in the presence of protein L20.</text>
</comment>
<evidence type="ECO:0000313" key="7">
    <source>
        <dbReference type="Proteomes" id="UP000663929"/>
    </source>
</evidence>
<dbReference type="AlphaFoldDB" id="A0A8A4TUR6"/>
<comment type="similarity">
    <text evidence="1 4 5">Belongs to the bacterial ribosomal protein bL21 family.</text>
</comment>
<comment type="subunit">
    <text evidence="4">Part of the 50S ribosomal subunit. Contacts protein L20.</text>
</comment>
<reference evidence="6" key="1">
    <citation type="submission" date="2021-03" db="EMBL/GenBank/DDBJ databases">
        <title>Acanthopleuribacteraceae sp. M133.</title>
        <authorList>
            <person name="Wang G."/>
        </authorList>
    </citation>
    <scope>NUCLEOTIDE SEQUENCE</scope>
    <source>
        <strain evidence="6">M133</strain>
    </source>
</reference>
<dbReference type="Pfam" id="PF00829">
    <property type="entry name" value="Ribosomal_L21p"/>
    <property type="match status" value="1"/>
</dbReference>
<dbReference type="KEGG" id="scor:J3U87_12465"/>
<evidence type="ECO:0000256" key="2">
    <source>
        <dbReference type="ARBA" id="ARBA00022980"/>
    </source>
</evidence>
<dbReference type="EMBL" id="CP071793">
    <property type="protein sequence ID" value="QTD53260.1"/>
    <property type="molecule type" value="Genomic_DNA"/>
</dbReference>
<dbReference type="RefSeq" id="WP_237383362.1">
    <property type="nucleotide sequence ID" value="NZ_CP071793.1"/>
</dbReference>
<dbReference type="GO" id="GO:0006412">
    <property type="term" value="P:translation"/>
    <property type="evidence" value="ECO:0007669"/>
    <property type="project" value="UniProtKB-UniRule"/>
</dbReference>
<evidence type="ECO:0000256" key="4">
    <source>
        <dbReference type="HAMAP-Rule" id="MF_01363"/>
    </source>
</evidence>
<dbReference type="GO" id="GO:0005840">
    <property type="term" value="C:ribosome"/>
    <property type="evidence" value="ECO:0007669"/>
    <property type="project" value="UniProtKB-KW"/>
</dbReference>
<dbReference type="GO" id="GO:0003735">
    <property type="term" value="F:structural constituent of ribosome"/>
    <property type="evidence" value="ECO:0007669"/>
    <property type="project" value="InterPro"/>
</dbReference>
<accession>A0A8A4TUR6</accession>
<dbReference type="GO" id="GO:0019843">
    <property type="term" value="F:rRNA binding"/>
    <property type="evidence" value="ECO:0007669"/>
    <property type="project" value="UniProtKB-UniRule"/>
</dbReference>
<evidence type="ECO:0000256" key="1">
    <source>
        <dbReference type="ARBA" id="ARBA00008563"/>
    </source>
</evidence>
<evidence type="ECO:0000256" key="3">
    <source>
        <dbReference type="ARBA" id="ARBA00023274"/>
    </source>
</evidence>
<evidence type="ECO:0000256" key="5">
    <source>
        <dbReference type="RuleBase" id="RU000562"/>
    </source>
</evidence>
<keyword evidence="2 4" id="KW-0689">Ribosomal protein</keyword>
<dbReference type="NCBIfam" id="TIGR00061">
    <property type="entry name" value="L21"/>
    <property type="match status" value="1"/>
</dbReference>
<keyword evidence="4 5" id="KW-0694">RNA-binding</keyword>
<evidence type="ECO:0000313" key="6">
    <source>
        <dbReference type="EMBL" id="QTD53260.1"/>
    </source>
</evidence>
<dbReference type="Proteomes" id="UP000663929">
    <property type="component" value="Chromosome"/>
</dbReference>
<dbReference type="InterPro" id="IPR001787">
    <property type="entry name" value="Ribosomal_bL21"/>
</dbReference>
<protein>
    <recommendedName>
        <fullName evidence="4">Large ribosomal subunit protein bL21</fullName>
    </recommendedName>
</protein>
<dbReference type="PANTHER" id="PTHR21349">
    <property type="entry name" value="50S RIBOSOMAL PROTEIN L21"/>
    <property type="match status" value="1"/>
</dbReference>
<dbReference type="PANTHER" id="PTHR21349:SF0">
    <property type="entry name" value="LARGE RIBOSOMAL SUBUNIT PROTEIN BL21M"/>
    <property type="match status" value="1"/>
</dbReference>
<dbReference type="InterPro" id="IPR036164">
    <property type="entry name" value="bL21-like_sf"/>
</dbReference>
<dbReference type="HAMAP" id="MF_01363">
    <property type="entry name" value="Ribosomal_bL21"/>
    <property type="match status" value="1"/>
</dbReference>